<feature type="short sequence motif" description="GXGXXG" evidence="4">
    <location>
        <begin position="17"/>
        <end position="22"/>
    </location>
</feature>
<evidence type="ECO:0000313" key="7">
    <source>
        <dbReference type="Proteomes" id="UP000683246"/>
    </source>
</evidence>
<dbReference type="GO" id="GO:0016042">
    <property type="term" value="P:lipid catabolic process"/>
    <property type="evidence" value="ECO:0007669"/>
    <property type="project" value="UniProtKB-UniRule"/>
</dbReference>
<dbReference type="Gene3D" id="3.40.1090.10">
    <property type="entry name" value="Cytosolic phospholipase A2 catalytic domain"/>
    <property type="match status" value="2"/>
</dbReference>
<dbReference type="InterPro" id="IPR016035">
    <property type="entry name" value="Acyl_Trfase/lysoPLipase"/>
</dbReference>
<keyword evidence="2 4" id="KW-0442">Lipid degradation</keyword>
<feature type="active site" description="Proton acceptor" evidence="4">
    <location>
        <position position="187"/>
    </location>
</feature>
<feature type="short sequence motif" description="DGA/G" evidence="4">
    <location>
        <begin position="187"/>
        <end position="189"/>
    </location>
</feature>
<dbReference type="Proteomes" id="UP000683246">
    <property type="component" value="Chromosome"/>
</dbReference>
<feature type="active site" description="Nucleophile" evidence="4">
    <location>
        <position position="46"/>
    </location>
</feature>
<dbReference type="AlphaFoldDB" id="A0A8J8MHH0"/>
<dbReference type="InterPro" id="IPR002641">
    <property type="entry name" value="PNPLA_dom"/>
</dbReference>
<evidence type="ECO:0000256" key="2">
    <source>
        <dbReference type="ARBA" id="ARBA00022963"/>
    </source>
</evidence>
<feature type="short sequence motif" description="GXSXG" evidence="4">
    <location>
        <begin position="44"/>
        <end position="48"/>
    </location>
</feature>
<keyword evidence="3 4" id="KW-0443">Lipid metabolism</keyword>
<keyword evidence="7" id="KW-1185">Reference proteome</keyword>
<evidence type="ECO:0000256" key="4">
    <source>
        <dbReference type="PROSITE-ProRule" id="PRU01161"/>
    </source>
</evidence>
<dbReference type="RefSeq" id="WP_212697017.1">
    <property type="nucleotide sequence ID" value="NZ_CP058649.1"/>
</dbReference>
<name>A0A8J8MHH0_9FIRM</name>
<accession>A0A8J8MHH0</accession>
<dbReference type="PANTHER" id="PTHR14226:SF57">
    <property type="entry name" value="BLR7027 PROTEIN"/>
    <property type="match status" value="1"/>
</dbReference>
<dbReference type="GO" id="GO:0016787">
    <property type="term" value="F:hydrolase activity"/>
    <property type="evidence" value="ECO:0007669"/>
    <property type="project" value="UniProtKB-UniRule"/>
</dbReference>
<organism evidence="6 7">
    <name type="scientific">Vallitalea pronyensis</name>
    <dbReference type="NCBI Taxonomy" id="1348613"/>
    <lineage>
        <taxon>Bacteria</taxon>
        <taxon>Bacillati</taxon>
        <taxon>Bacillota</taxon>
        <taxon>Clostridia</taxon>
        <taxon>Lachnospirales</taxon>
        <taxon>Vallitaleaceae</taxon>
        <taxon>Vallitalea</taxon>
    </lineage>
</organism>
<sequence length="391" mass="44668">MRKQLDPKKEYGVVLEGGGARGAYQAGALAALKSLDVNITAIVGTSVGALNGVLVAQNDIDKAIGLWQHIKYSHVIKGEDAVMEKLAHFDFKGLDLKKVFNKMFQVVMDRGVDITPLKTLIARMVDEDKVRQSGIRFGLVTVSLSDRKPLELFIEDIEEGRLHDFLLASSYLPVFKTEKLHGKRYIDGGFYNNSPTNMLVKEGYKNIIVIKIQGFGFDKKPSMKHINIFEIAPSEDLGGLLEFDKDKVNGNIKLGYYDTVRKINGLRGKYYYLQMDKSERYVLKRLINMHWGYKKKLCAYLRVNSKAPNRGMLEEGIPKLARKLGMKNQWDYSDFIIGVLEHLGKTLGIERFHVYNFDNFLRLVKKSIHKESDMIREDNFTKLLASFIQRF</sequence>
<dbReference type="EMBL" id="CP058649">
    <property type="protein sequence ID" value="QUI21547.1"/>
    <property type="molecule type" value="Genomic_DNA"/>
</dbReference>
<evidence type="ECO:0000256" key="3">
    <source>
        <dbReference type="ARBA" id="ARBA00023098"/>
    </source>
</evidence>
<proteinExistence type="predicted"/>
<gene>
    <name evidence="6" type="ORF">HZI73_04225</name>
</gene>
<evidence type="ECO:0000259" key="5">
    <source>
        <dbReference type="PROSITE" id="PS51635"/>
    </source>
</evidence>
<evidence type="ECO:0000313" key="6">
    <source>
        <dbReference type="EMBL" id="QUI21547.1"/>
    </source>
</evidence>
<evidence type="ECO:0000256" key="1">
    <source>
        <dbReference type="ARBA" id="ARBA00022801"/>
    </source>
</evidence>
<dbReference type="SUPFAM" id="SSF52151">
    <property type="entry name" value="FabD/lysophospholipase-like"/>
    <property type="match status" value="1"/>
</dbReference>
<reference evidence="6" key="1">
    <citation type="submission" date="2020-07" db="EMBL/GenBank/DDBJ databases">
        <title>Vallitalea pronyensis genome.</title>
        <authorList>
            <person name="Postec A."/>
        </authorList>
    </citation>
    <scope>NUCLEOTIDE SEQUENCE</scope>
    <source>
        <strain evidence="6">FatNI3</strain>
    </source>
</reference>
<dbReference type="CDD" id="cd07209">
    <property type="entry name" value="Pat_hypo_Ecoli_Z1214_like"/>
    <property type="match status" value="1"/>
</dbReference>
<dbReference type="PANTHER" id="PTHR14226">
    <property type="entry name" value="NEUROPATHY TARGET ESTERASE/SWISS CHEESE D.MELANOGASTER"/>
    <property type="match status" value="1"/>
</dbReference>
<dbReference type="Pfam" id="PF01734">
    <property type="entry name" value="Patatin"/>
    <property type="match status" value="1"/>
</dbReference>
<keyword evidence="1 4" id="KW-0378">Hydrolase</keyword>
<dbReference type="KEGG" id="vpy:HZI73_04225"/>
<feature type="domain" description="PNPLA" evidence="5">
    <location>
        <begin position="13"/>
        <end position="200"/>
    </location>
</feature>
<dbReference type="InterPro" id="IPR050301">
    <property type="entry name" value="NTE"/>
</dbReference>
<dbReference type="PROSITE" id="PS51635">
    <property type="entry name" value="PNPLA"/>
    <property type="match status" value="1"/>
</dbReference>
<protein>
    <submittedName>
        <fullName evidence="6">Patatin-like phospholipase family protein</fullName>
    </submittedName>
</protein>